<feature type="chain" id="PRO_5046151148" evidence="2">
    <location>
        <begin position="23"/>
        <end position="330"/>
    </location>
</feature>
<sequence>MKKNSLYGAIGLLIALLLTGCAEDSREESKNTDVLQIYTTVYPLQFFAEEIGGEYVEVTSIYPPGADEHTFEPSQKDMMKIADADVFFYVGLGLEGFVEKVKGTFQNENVVLLGAGEHIHLNHDDTNHEEEHLEDEAHHDEDSHSHHSEDEAHDHGGVDPHVWIDPIYSKELAESIKDQLTEQLPAHSETFEQNFEELTKNLDTLDAQFTELVTTAKHKEIIVAHSAYGYWETRYGIKQISISGMSTTSEPSQKELQTLIEHGKEAGLKYVISEQNYDSKLAEIVQKELGAQPLTLHNLSVLTENDLANNETYFSLMEKNLETLEKALNE</sequence>
<dbReference type="Gene3D" id="3.40.50.1980">
    <property type="entry name" value="Nitrogenase molybdenum iron protein domain"/>
    <property type="match status" value="2"/>
</dbReference>
<reference evidence="3 4" key="1">
    <citation type="submission" date="2020-07" db="EMBL/GenBank/DDBJ databases">
        <title>Fungal Genomes of the International Space Station.</title>
        <authorList>
            <person name="Seuylemezian A."/>
            <person name="Singh N.K."/>
            <person name="Wood J."/>
            <person name="Venkateswaran K."/>
        </authorList>
    </citation>
    <scope>NUCLEOTIDE SEQUENCE [LARGE SCALE GENOMIC DNA]</scope>
    <source>
        <strain evidence="3 4">PL-B2</strain>
    </source>
</reference>
<dbReference type="EMBL" id="JACWFH010000011">
    <property type="protein sequence ID" value="MBY0097201.1"/>
    <property type="molecule type" value="Genomic_DNA"/>
</dbReference>
<dbReference type="PRINTS" id="PR00691">
    <property type="entry name" value="ADHESINB"/>
</dbReference>
<dbReference type="InterPro" id="IPR050492">
    <property type="entry name" value="Bact_metal-bind_prot9"/>
</dbReference>
<accession>A0ABS7K4Y2</accession>
<evidence type="ECO:0000256" key="2">
    <source>
        <dbReference type="SAM" id="SignalP"/>
    </source>
</evidence>
<name>A0ABS7K4Y2_9BACI</name>
<dbReference type="Pfam" id="PF01297">
    <property type="entry name" value="ZnuA"/>
    <property type="match status" value="1"/>
</dbReference>
<dbReference type="PANTHER" id="PTHR42953">
    <property type="entry name" value="HIGH-AFFINITY ZINC UPTAKE SYSTEM PROTEIN ZNUA-RELATED"/>
    <property type="match status" value="1"/>
</dbReference>
<feature type="signal peptide" evidence="2">
    <location>
        <begin position="1"/>
        <end position="22"/>
    </location>
</feature>
<evidence type="ECO:0000313" key="4">
    <source>
        <dbReference type="Proteomes" id="UP000769780"/>
    </source>
</evidence>
<protein>
    <submittedName>
        <fullName evidence="3">Zinc ABC transporter substrate-binding protein</fullName>
    </submittedName>
</protein>
<keyword evidence="2" id="KW-0732">Signal</keyword>
<dbReference type="PROSITE" id="PS51257">
    <property type="entry name" value="PROKAR_LIPOPROTEIN"/>
    <property type="match status" value="1"/>
</dbReference>
<comment type="caution">
    <text evidence="3">The sequence shown here is derived from an EMBL/GenBank/DDBJ whole genome shotgun (WGS) entry which is preliminary data.</text>
</comment>
<gene>
    <name evidence="3" type="ORF">H0185_10290</name>
</gene>
<dbReference type="SUPFAM" id="SSF53807">
    <property type="entry name" value="Helical backbone' metal receptor"/>
    <property type="match status" value="1"/>
</dbReference>
<dbReference type="Proteomes" id="UP000769780">
    <property type="component" value="Unassembled WGS sequence"/>
</dbReference>
<dbReference type="RefSeq" id="WP_221873425.1">
    <property type="nucleotide sequence ID" value="NZ_JACWFH010000011.1"/>
</dbReference>
<feature type="compositionally biased region" description="Basic and acidic residues" evidence="1">
    <location>
        <begin position="126"/>
        <end position="158"/>
    </location>
</feature>
<evidence type="ECO:0000313" key="3">
    <source>
        <dbReference type="EMBL" id="MBY0097201.1"/>
    </source>
</evidence>
<dbReference type="InterPro" id="IPR006129">
    <property type="entry name" value="AdhesinB"/>
</dbReference>
<dbReference type="InterPro" id="IPR006127">
    <property type="entry name" value="ZnuA-like"/>
</dbReference>
<evidence type="ECO:0000256" key="1">
    <source>
        <dbReference type="SAM" id="MobiDB-lite"/>
    </source>
</evidence>
<organism evidence="3 4">
    <name type="scientific">Mesobacillus maritimus</name>
    <dbReference type="NCBI Taxonomy" id="1643336"/>
    <lineage>
        <taxon>Bacteria</taxon>
        <taxon>Bacillati</taxon>
        <taxon>Bacillota</taxon>
        <taxon>Bacilli</taxon>
        <taxon>Bacillales</taxon>
        <taxon>Bacillaceae</taxon>
        <taxon>Mesobacillus</taxon>
    </lineage>
</organism>
<proteinExistence type="predicted"/>
<keyword evidence="4" id="KW-1185">Reference proteome</keyword>
<dbReference type="PANTHER" id="PTHR42953:SF8">
    <property type="entry name" value="ZINT DOMAIN-CONTAINING PROTEIN"/>
    <property type="match status" value="1"/>
</dbReference>
<feature type="region of interest" description="Disordered" evidence="1">
    <location>
        <begin position="126"/>
        <end position="160"/>
    </location>
</feature>